<keyword evidence="2" id="KW-1185">Reference proteome</keyword>
<accession>A0A0B7MQR6</accession>
<dbReference type="AlphaFoldDB" id="A0A0B7MQR6"/>
<protein>
    <submittedName>
        <fullName evidence="1">Uncharacterized protein</fullName>
    </submittedName>
</protein>
<proteinExistence type="predicted"/>
<organism evidence="1 2">
    <name type="scientific">Syntrophaceticus schinkii</name>
    <dbReference type="NCBI Taxonomy" id="499207"/>
    <lineage>
        <taxon>Bacteria</taxon>
        <taxon>Bacillati</taxon>
        <taxon>Bacillota</taxon>
        <taxon>Clostridia</taxon>
        <taxon>Thermoanaerobacterales</taxon>
        <taxon>Thermoanaerobacterales Family III. Incertae Sedis</taxon>
        <taxon>Syntrophaceticus</taxon>
    </lineage>
</organism>
<evidence type="ECO:0000313" key="2">
    <source>
        <dbReference type="Proteomes" id="UP000046155"/>
    </source>
</evidence>
<reference evidence="2" key="1">
    <citation type="submission" date="2015-01" db="EMBL/GenBank/DDBJ databases">
        <authorList>
            <person name="Manzoor Shahid"/>
            <person name="Zubair Saima"/>
        </authorList>
    </citation>
    <scope>NUCLEOTIDE SEQUENCE [LARGE SCALE GENOMIC DNA]</scope>
    <source>
        <strain evidence="2">Sp3</strain>
    </source>
</reference>
<evidence type="ECO:0000313" key="1">
    <source>
        <dbReference type="EMBL" id="CEO90331.1"/>
    </source>
</evidence>
<gene>
    <name evidence="1" type="ORF">SSCH_810003</name>
</gene>
<dbReference type="EMBL" id="CDRZ01000282">
    <property type="protein sequence ID" value="CEO90331.1"/>
    <property type="molecule type" value="Genomic_DNA"/>
</dbReference>
<dbReference type="Proteomes" id="UP000046155">
    <property type="component" value="Unassembled WGS sequence"/>
</dbReference>
<name>A0A0B7MQR6_9FIRM</name>
<sequence>MFCAELLIVSNINSIYCYQWSLYQDYLVVAQSFHGLSVAIKFDRGEDGSEVNAADHRIPLSDLQNSQSHGNKILSEVWPVAFGYD</sequence>